<dbReference type="EMBL" id="SWJQ01000168">
    <property type="protein sequence ID" value="TRZ19861.1"/>
    <property type="molecule type" value="Genomic_DNA"/>
</dbReference>
<evidence type="ECO:0000256" key="1">
    <source>
        <dbReference type="SAM" id="Phobius"/>
    </source>
</evidence>
<accession>A0A8K1LN91</accession>
<proteinExistence type="predicted"/>
<keyword evidence="1" id="KW-0812">Transmembrane</keyword>
<comment type="caution">
    <text evidence="2">The sequence shown here is derived from an EMBL/GenBank/DDBJ whole genome shotgun (WGS) entry which is preliminary data.</text>
</comment>
<feature type="non-terminal residue" evidence="2">
    <location>
        <position position="152"/>
    </location>
</feature>
<name>A0A8K1LN91_9PASS</name>
<sequence length="152" mass="17348">STIIRLNLALTDFTQFFWEFMCNSILFLICFSAFCYMMMVYTMKFSHVEKKGWAAVACTNIWLMSSCPNLTSSENLDLLLSSCCNLLMKAQVNYSCVHSAVTWRINPLCLLCLSATGSTQHAGNLLLYVMVGDNFQQAMLSPSRCKWRKYIQ</sequence>
<feature type="non-terminal residue" evidence="2">
    <location>
        <position position="1"/>
    </location>
</feature>
<dbReference type="Proteomes" id="UP000796761">
    <property type="component" value="Unassembled WGS sequence"/>
</dbReference>
<keyword evidence="1" id="KW-1133">Transmembrane helix</keyword>
<keyword evidence="3" id="KW-1185">Reference proteome</keyword>
<organism evidence="2 3">
    <name type="scientific">Zosterops borbonicus</name>
    <dbReference type="NCBI Taxonomy" id="364589"/>
    <lineage>
        <taxon>Eukaryota</taxon>
        <taxon>Metazoa</taxon>
        <taxon>Chordata</taxon>
        <taxon>Craniata</taxon>
        <taxon>Vertebrata</taxon>
        <taxon>Euteleostomi</taxon>
        <taxon>Archelosauria</taxon>
        <taxon>Archosauria</taxon>
        <taxon>Dinosauria</taxon>
        <taxon>Saurischia</taxon>
        <taxon>Theropoda</taxon>
        <taxon>Coelurosauria</taxon>
        <taxon>Aves</taxon>
        <taxon>Neognathae</taxon>
        <taxon>Neoaves</taxon>
        <taxon>Telluraves</taxon>
        <taxon>Australaves</taxon>
        <taxon>Passeriformes</taxon>
        <taxon>Sylvioidea</taxon>
        <taxon>Zosteropidae</taxon>
        <taxon>Zosterops</taxon>
    </lineage>
</organism>
<protein>
    <submittedName>
        <fullName evidence="2">Uncharacterized protein</fullName>
    </submittedName>
</protein>
<dbReference type="AlphaFoldDB" id="A0A8K1LN91"/>
<feature type="transmembrane region" description="Helical" evidence="1">
    <location>
        <begin position="16"/>
        <end position="41"/>
    </location>
</feature>
<evidence type="ECO:0000313" key="2">
    <source>
        <dbReference type="EMBL" id="TRZ19861.1"/>
    </source>
</evidence>
<reference evidence="2" key="1">
    <citation type="submission" date="2019-04" db="EMBL/GenBank/DDBJ databases">
        <title>Genome assembly of Zosterops borbonicus 15179.</title>
        <authorList>
            <person name="Leroy T."/>
            <person name="Anselmetti Y."/>
            <person name="Tilak M.-K."/>
            <person name="Nabholz B."/>
        </authorList>
    </citation>
    <scope>NUCLEOTIDE SEQUENCE</scope>
    <source>
        <strain evidence="2">HGM_15179</strain>
        <tissue evidence="2">Muscle</tissue>
    </source>
</reference>
<evidence type="ECO:0000313" key="3">
    <source>
        <dbReference type="Proteomes" id="UP000796761"/>
    </source>
</evidence>
<gene>
    <name evidence="2" type="ORF">HGM15179_007252</name>
</gene>
<keyword evidence="1" id="KW-0472">Membrane</keyword>